<name>A0ACC3D7W3_9PEZI</name>
<accession>A0ACC3D7W3</accession>
<proteinExistence type="predicted"/>
<protein>
    <submittedName>
        <fullName evidence="1">Uncharacterized protein</fullName>
    </submittedName>
</protein>
<dbReference type="EMBL" id="JAWDJW010007019">
    <property type="protein sequence ID" value="KAK3063041.1"/>
    <property type="molecule type" value="Genomic_DNA"/>
</dbReference>
<evidence type="ECO:0000313" key="1">
    <source>
        <dbReference type="EMBL" id="KAK3063041.1"/>
    </source>
</evidence>
<comment type="caution">
    <text evidence="1">The sequence shown here is derived from an EMBL/GenBank/DDBJ whole genome shotgun (WGS) entry which is preliminary data.</text>
</comment>
<reference evidence="1" key="1">
    <citation type="submission" date="2024-09" db="EMBL/GenBank/DDBJ databases">
        <title>Black Yeasts Isolated from many extreme environments.</title>
        <authorList>
            <person name="Coleine C."/>
            <person name="Stajich J.E."/>
            <person name="Selbmann L."/>
        </authorList>
    </citation>
    <scope>NUCLEOTIDE SEQUENCE</scope>
    <source>
        <strain evidence="1">CCFEE 5737</strain>
    </source>
</reference>
<dbReference type="Proteomes" id="UP001186974">
    <property type="component" value="Unassembled WGS sequence"/>
</dbReference>
<keyword evidence="2" id="KW-1185">Reference proteome</keyword>
<gene>
    <name evidence="1" type="ORF">LTS18_002861</name>
</gene>
<organism evidence="1 2">
    <name type="scientific">Coniosporium uncinatum</name>
    <dbReference type="NCBI Taxonomy" id="93489"/>
    <lineage>
        <taxon>Eukaryota</taxon>
        <taxon>Fungi</taxon>
        <taxon>Dikarya</taxon>
        <taxon>Ascomycota</taxon>
        <taxon>Pezizomycotina</taxon>
        <taxon>Dothideomycetes</taxon>
        <taxon>Dothideomycetes incertae sedis</taxon>
        <taxon>Coniosporium</taxon>
    </lineage>
</organism>
<sequence>MAQQIPIHDLANGANPQLFARKGVRDIGPSARAAAEIDIVINENKRALIQNPLRQYSPEELAEAVEIFAEDHHLEDIKVILQKGAQTARDPYAPQSQRELTREELDALRAEREHPLRQPSKFWLTIVLCCFAAILQGWSQVGVNPANTSWPLEFGIVKSINKPFDQRAQWIVGAVNAAPYFAAAIVGCWLSVWLSECYGRRFALLFASIFCFLSVIGAACCQTWEQLFICRLLLGIGMGSKASVAPVFAAEVSPALVRGSFVIASWQICVAFGILLGYSANLAVSTVSGALRWRLQVGSAFIPAIPLFFIYLCPESPRYLIKRGLYREAFEGLLKLRNTPLQAGRDLYAISSQVQIEKEIFQASGYSGAMYLKRFCQLFTQPRLRNATTASAVVMFCQQLCGVNILIFFSVTVFTDASFPLSTAMWITWGIGLLNFVFGLPALWVIDRAGRRPLLLWLGPHLAWTMLAAGLGYLVTGREPHVAVIALFSFLFIMLYSPGQGPVPFCYSAEAQPVTHREVGMSFAVAINLFFAGVLTIVWPRLYAALGGTGALGLFAGLNLVALILVYFSVPETRGYSLEELDYVFGVPRWQFAAHKAGYFADVIRKQVLRRDVTFKDLYDDRR</sequence>
<evidence type="ECO:0000313" key="2">
    <source>
        <dbReference type="Proteomes" id="UP001186974"/>
    </source>
</evidence>